<dbReference type="Proteomes" id="UP001215598">
    <property type="component" value="Unassembled WGS sequence"/>
</dbReference>
<proteinExistence type="inferred from homology"/>
<evidence type="ECO:0000313" key="4">
    <source>
        <dbReference type="EMBL" id="KAJ7773223.1"/>
    </source>
</evidence>
<feature type="domain" description="NmrA-like" evidence="3">
    <location>
        <begin position="4"/>
        <end position="259"/>
    </location>
</feature>
<dbReference type="InterPro" id="IPR051164">
    <property type="entry name" value="NmrA-like_oxidored"/>
</dbReference>
<accession>A0AAD7JWG0</accession>
<dbReference type="AlphaFoldDB" id="A0AAD7JWG0"/>
<gene>
    <name evidence="4" type="ORF">B0H16DRAFT_1409154</name>
</gene>
<dbReference type="Gene3D" id="3.40.50.720">
    <property type="entry name" value="NAD(P)-binding Rossmann-like Domain"/>
    <property type="match status" value="1"/>
</dbReference>
<keyword evidence="5" id="KW-1185">Reference proteome</keyword>
<dbReference type="Pfam" id="PF05368">
    <property type="entry name" value="NmrA"/>
    <property type="match status" value="1"/>
</dbReference>
<evidence type="ECO:0000259" key="3">
    <source>
        <dbReference type="Pfam" id="PF05368"/>
    </source>
</evidence>
<comment type="similarity">
    <text evidence="1">Belongs to the NmrA-type oxidoreductase family.</text>
</comment>
<dbReference type="SUPFAM" id="SSF51735">
    <property type="entry name" value="NAD(P)-binding Rossmann-fold domains"/>
    <property type="match status" value="1"/>
</dbReference>
<comment type="caution">
    <text evidence="4">The sequence shown here is derived from an EMBL/GenBank/DDBJ whole genome shotgun (WGS) entry which is preliminary data.</text>
</comment>
<dbReference type="InterPro" id="IPR008030">
    <property type="entry name" value="NmrA-like"/>
</dbReference>
<name>A0AAD7JWG0_9AGAR</name>
<organism evidence="4 5">
    <name type="scientific">Mycena metata</name>
    <dbReference type="NCBI Taxonomy" id="1033252"/>
    <lineage>
        <taxon>Eukaryota</taxon>
        <taxon>Fungi</taxon>
        <taxon>Dikarya</taxon>
        <taxon>Basidiomycota</taxon>
        <taxon>Agaricomycotina</taxon>
        <taxon>Agaricomycetes</taxon>
        <taxon>Agaricomycetidae</taxon>
        <taxon>Agaricales</taxon>
        <taxon>Marasmiineae</taxon>
        <taxon>Mycenaceae</taxon>
        <taxon>Mycena</taxon>
    </lineage>
</organism>
<dbReference type="GO" id="GO:0005634">
    <property type="term" value="C:nucleus"/>
    <property type="evidence" value="ECO:0007669"/>
    <property type="project" value="TreeGrafter"/>
</dbReference>
<sequence>MMSAKLILVIGGTGAQGTAVIDSLLAPRDDGAPSPYQVRVLTRDPSSRRAKEFASRGIECVQGSFDDLATVAAAFEGVYGAWVNTDSFTVGEQKEIYFGIKIFEAAKRARSLKHYVWSSLDYSTKKGNYNLDYNVEHHNAKGIVADFMKAQESIVSESGMSWTAISTGPYMDMLKIPGFFGPLNKRADGTFVFVTPVGDGHLPMIALEDIGFWARWTFDHRSESSGKDLEIVTQMIQMQEVVETFTKVTGKPAIYKRLTIDEWWGYFTGGDAPIANERPFGDGSTTVRQNMSALLRQWRDDIIHRDMEWIRRTNPKGYTLESWMRAHNYTGEMDLTLLKGLEDGKALFAPDISKTILL</sequence>
<evidence type="ECO:0000313" key="5">
    <source>
        <dbReference type="Proteomes" id="UP001215598"/>
    </source>
</evidence>
<dbReference type="PANTHER" id="PTHR42748">
    <property type="entry name" value="NITROGEN METABOLITE REPRESSION PROTEIN NMRA FAMILY MEMBER"/>
    <property type="match status" value="1"/>
</dbReference>
<dbReference type="InterPro" id="IPR036291">
    <property type="entry name" value="NAD(P)-bd_dom_sf"/>
</dbReference>
<reference evidence="4" key="1">
    <citation type="submission" date="2023-03" db="EMBL/GenBank/DDBJ databases">
        <title>Massive genome expansion in bonnet fungi (Mycena s.s.) driven by repeated elements and novel gene families across ecological guilds.</title>
        <authorList>
            <consortium name="Lawrence Berkeley National Laboratory"/>
            <person name="Harder C.B."/>
            <person name="Miyauchi S."/>
            <person name="Viragh M."/>
            <person name="Kuo A."/>
            <person name="Thoen E."/>
            <person name="Andreopoulos B."/>
            <person name="Lu D."/>
            <person name="Skrede I."/>
            <person name="Drula E."/>
            <person name="Henrissat B."/>
            <person name="Morin E."/>
            <person name="Kohler A."/>
            <person name="Barry K."/>
            <person name="LaButti K."/>
            <person name="Morin E."/>
            <person name="Salamov A."/>
            <person name="Lipzen A."/>
            <person name="Mereny Z."/>
            <person name="Hegedus B."/>
            <person name="Baldrian P."/>
            <person name="Stursova M."/>
            <person name="Weitz H."/>
            <person name="Taylor A."/>
            <person name="Grigoriev I.V."/>
            <person name="Nagy L.G."/>
            <person name="Martin F."/>
            <person name="Kauserud H."/>
        </authorList>
    </citation>
    <scope>NUCLEOTIDE SEQUENCE</scope>
    <source>
        <strain evidence="4">CBHHK182m</strain>
    </source>
</reference>
<evidence type="ECO:0000256" key="2">
    <source>
        <dbReference type="ARBA" id="ARBA00022857"/>
    </source>
</evidence>
<dbReference type="CDD" id="cd05251">
    <property type="entry name" value="NmrA_like_SDR_a"/>
    <property type="match status" value="1"/>
</dbReference>
<dbReference type="PANTHER" id="PTHR42748:SF14">
    <property type="entry name" value="SNOAL-LIKE DOMAIN-CONTAINING PROTEIN"/>
    <property type="match status" value="1"/>
</dbReference>
<evidence type="ECO:0000256" key="1">
    <source>
        <dbReference type="ARBA" id="ARBA00006328"/>
    </source>
</evidence>
<keyword evidence="2" id="KW-0521">NADP</keyword>
<dbReference type="Gene3D" id="3.90.25.10">
    <property type="entry name" value="UDP-galactose 4-epimerase, domain 1"/>
    <property type="match status" value="1"/>
</dbReference>
<protein>
    <submittedName>
        <fullName evidence="4">NAD(P)-binding protein</fullName>
    </submittedName>
</protein>
<dbReference type="EMBL" id="JARKIB010000013">
    <property type="protein sequence ID" value="KAJ7773223.1"/>
    <property type="molecule type" value="Genomic_DNA"/>
</dbReference>